<evidence type="ECO:0000256" key="11">
    <source>
        <dbReference type="SAM" id="MobiDB-lite"/>
    </source>
</evidence>
<organism evidence="15 16">
    <name type="scientific">Sanguibacter inulinus</name>
    <dbReference type="NCBI Taxonomy" id="60922"/>
    <lineage>
        <taxon>Bacteria</taxon>
        <taxon>Bacillati</taxon>
        <taxon>Actinomycetota</taxon>
        <taxon>Actinomycetes</taxon>
        <taxon>Micrococcales</taxon>
        <taxon>Sanguibacteraceae</taxon>
        <taxon>Sanguibacter</taxon>
    </lineage>
</organism>
<keyword evidence="9" id="KW-0902">Two-component regulatory system</keyword>
<dbReference type="CDD" id="cd00082">
    <property type="entry name" value="HisKA"/>
    <property type="match status" value="1"/>
</dbReference>
<dbReference type="PROSITE" id="PS50109">
    <property type="entry name" value="HIS_KIN"/>
    <property type="match status" value="1"/>
</dbReference>
<comment type="catalytic activity">
    <reaction evidence="1">
        <text>ATP + protein L-histidine = ADP + protein N-phospho-L-histidine.</text>
        <dbReference type="EC" id="2.7.13.3"/>
    </reaction>
</comment>
<dbReference type="SMART" id="SM00304">
    <property type="entry name" value="HAMP"/>
    <property type="match status" value="1"/>
</dbReference>
<evidence type="ECO:0000256" key="6">
    <source>
        <dbReference type="ARBA" id="ARBA00022692"/>
    </source>
</evidence>
<feature type="compositionally biased region" description="Gly residues" evidence="11">
    <location>
        <begin position="503"/>
        <end position="513"/>
    </location>
</feature>
<dbReference type="PRINTS" id="PR00344">
    <property type="entry name" value="BCTRLSENSOR"/>
</dbReference>
<protein>
    <recommendedName>
        <fullName evidence="3">histidine kinase</fullName>
        <ecNumber evidence="3">2.7.13.3</ecNumber>
    </recommendedName>
</protein>
<evidence type="ECO:0000259" key="13">
    <source>
        <dbReference type="PROSITE" id="PS50109"/>
    </source>
</evidence>
<evidence type="ECO:0000259" key="14">
    <source>
        <dbReference type="PROSITE" id="PS50885"/>
    </source>
</evidence>
<dbReference type="InterPro" id="IPR003661">
    <property type="entry name" value="HisK_dim/P_dom"/>
</dbReference>
<reference evidence="15 16" key="1">
    <citation type="submission" date="2020-07" db="EMBL/GenBank/DDBJ databases">
        <title>MOT database genomes.</title>
        <authorList>
            <person name="Joseph S."/>
            <person name="Aduse-Opoku J."/>
            <person name="Hashim A."/>
            <person name="Wade W."/>
            <person name="Curtis M."/>
        </authorList>
    </citation>
    <scope>NUCLEOTIDE SEQUENCE [LARGE SCALE GENOMIC DNA]</scope>
    <source>
        <strain evidence="15 16">DSM 100099</strain>
    </source>
</reference>
<keyword evidence="7" id="KW-0418">Kinase</keyword>
<dbReference type="CDD" id="cd00075">
    <property type="entry name" value="HATPase"/>
    <property type="match status" value="1"/>
</dbReference>
<dbReference type="Gene3D" id="6.10.340.10">
    <property type="match status" value="1"/>
</dbReference>
<feature type="transmembrane region" description="Helical" evidence="12">
    <location>
        <begin position="176"/>
        <end position="199"/>
    </location>
</feature>
<evidence type="ECO:0000256" key="8">
    <source>
        <dbReference type="ARBA" id="ARBA00022989"/>
    </source>
</evidence>
<dbReference type="EC" id="2.7.13.3" evidence="3"/>
<dbReference type="InterPro" id="IPR036890">
    <property type="entry name" value="HATPase_C_sf"/>
</dbReference>
<keyword evidence="6 12" id="KW-0812">Transmembrane</keyword>
<feature type="domain" description="Histidine kinase" evidence="13">
    <location>
        <begin position="277"/>
        <end position="531"/>
    </location>
</feature>
<keyword evidence="4" id="KW-0597">Phosphoprotein</keyword>
<dbReference type="EMBL" id="JACBYE010000006">
    <property type="protein sequence ID" value="NYS92664.1"/>
    <property type="molecule type" value="Genomic_DNA"/>
</dbReference>
<keyword evidence="10 12" id="KW-0472">Membrane</keyword>
<dbReference type="Pfam" id="PF00512">
    <property type="entry name" value="HisKA"/>
    <property type="match status" value="1"/>
</dbReference>
<comment type="caution">
    <text evidence="15">The sequence shown here is derived from an EMBL/GenBank/DDBJ whole genome shotgun (WGS) entry which is preliminary data.</text>
</comment>
<dbReference type="InterPro" id="IPR005467">
    <property type="entry name" value="His_kinase_dom"/>
</dbReference>
<feature type="domain" description="HAMP" evidence="14">
    <location>
        <begin position="200"/>
        <end position="262"/>
    </location>
</feature>
<dbReference type="AlphaFoldDB" id="A0A853ESE8"/>
<dbReference type="SMART" id="SM00388">
    <property type="entry name" value="HisKA"/>
    <property type="match status" value="1"/>
</dbReference>
<dbReference type="Pfam" id="PF02518">
    <property type="entry name" value="HATPase_c"/>
    <property type="match status" value="1"/>
</dbReference>
<evidence type="ECO:0000256" key="2">
    <source>
        <dbReference type="ARBA" id="ARBA00004236"/>
    </source>
</evidence>
<feature type="compositionally biased region" description="Low complexity" evidence="11">
    <location>
        <begin position="375"/>
        <end position="387"/>
    </location>
</feature>
<evidence type="ECO:0000256" key="9">
    <source>
        <dbReference type="ARBA" id="ARBA00023012"/>
    </source>
</evidence>
<dbReference type="Gene3D" id="3.30.565.10">
    <property type="entry name" value="Histidine kinase-like ATPase, C-terminal domain"/>
    <property type="match status" value="1"/>
</dbReference>
<evidence type="ECO:0000313" key="15">
    <source>
        <dbReference type="EMBL" id="NYS92664.1"/>
    </source>
</evidence>
<dbReference type="InterPro" id="IPR004358">
    <property type="entry name" value="Sig_transdc_His_kin-like_C"/>
</dbReference>
<name>A0A853ESE8_9MICO</name>
<dbReference type="InterPro" id="IPR036097">
    <property type="entry name" value="HisK_dim/P_sf"/>
</dbReference>
<evidence type="ECO:0000256" key="10">
    <source>
        <dbReference type="ARBA" id="ARBA00023136"/>
    </source>
</evidence>
<feature type="region of interest" description="Disordered" evidence="11">
    <location>
        <begin position="47"/>
        <end position="86"/>
    </location>
</feature>
<dbReference type="GO" id="GO:0005886">
    <property type="term" value="C:plasma membrane"/>
    <property type="evidence" value="ECO:0007669"/>
    <property type="project" value="UniProtKB-SubCell"/>
</dbReference>
<dbReference type="GO" id="GO:0000155">
    <property type="term" value="F:phosphorelay sensor kinase activity"/>
    <property type="evidence" value="ECO:0007669"/>
    <property type="project" value="InterPro"/>
</dbReference>
<dbReference type="PROSITE" id="PS50885">
    <property type="entry name" value="HAMP"/>
    <property type="match status" value="1"/>
</dbReference>
<evidence type="ECO:0000256" key="12">
    <source>
        <dbReference type="SAM" id="Phobius"/>
    </source>
</evidence>
<dbReference type="SUPFAM" id="SSF55874">
    <property type="entry name" value="ATPase domain of HSP90 chaperone/DNA topoisomerase II/histidine kinase"/>
    <property type="match status" value="1"/>
</dbReference>
<accession>A0A853ESE8</accession>
<dbReference type="PANTHER" id="PTHR45436">
    <property type="entry name" value="SENSOR HISTIDINE KINASE YKOH"/>
    <property type="match status" value="1"/>
</dbReference>
<dbReference type="Gene3D" id="1.10.287.130">
    <property type="match status" value="1"/>
</dbReference>
<dbReference type="InterPro" id="IPR003660">
    <property type="entry name" value="HAMP_dom"/>
</dbReference>
<dbReference type="InterPro" id="IPR003594">
    <property type="entry name" value="HATPase_dom"/>
</dbReference>
<feature type="region of interest" description="Disordered" evidence="11">
    <location>
        <begin position="373"/>
        <end position="397"/>
    </location>
</feature>
<dbReference type="Pfam" id="PF00672">
    <property type="entry name" value="HAMP"/>
    <property type="match status" value="1"/>
</dbReference>
<dbReference type="InterPro" id="IPR050428">
    <property type="entry name" value="TCS_sensor_his_kinase"/>
</dbReference>
<evidence type="ECO:0000256" key="5">
    <source>
        <dbReference type="ARBA" id="ARBA00022679"/>
    </source>
</evidence>
<comment type="subcellular location">
    <subcellularLocation>
        <location evidence="2">Cell membrane</location>
    </subcellularLocation>
</comment>
<gene>
    <name evidence="15" type="ORF">HZZ10_03845</name>
</gene>
<proteinExistence type="predicted"/>
<keyword evidence="8 12" id="KW-1133">Transmembrane helix</keyword>
<dbReference type="SMART" id="SM00387">
    <property type="entry name" value="HATPase_c"/>
    <property type="match status" value="1"/>
</dbReference>
<evidence type="ECO:0000313" key="16">
    <source>
        <dbReference type="Proteomes" id="UP000561011"/>
    </source>
</evidence>
<evidence type="ECO:0000256" key="4">
    <source>
        <dbReference type="ARBA" id="ARBA00022553"/>
    </source>
</evidence>
<keyword evidence="16" id="KW-1185">Reference proteome</keyword>
<evidence type="ECO:0000256" key="3">
    <source>
        <dbReference type="ARBA" id="ARBA00012438"/>
    </source>
</evidence>
<evidence type="ECO:0000256" key="1">
    <source>
        <dbReference type="ARBA" id="ARBA00000085"/>
    </source>
</evidence>
<dbReference type="FunFam" id="1.10.287.130:FF:000001">
    <property type="entry name" value="Two-component sensor histidine kinase"/>
    <property type="match status" value="1"/>
</dbReference>
<sequence>MRRQLVALLIGLVLLICSILAVVSTLSLRSELVGQIQDDLRQASSRAVDRPLKDLGGSSTPPASGCPDGTGCSTADPGQAPTPYQVPGQGAGDIDVLLSGSTVVHAGYVDESGDFRSLVGTDALATLEALATDGRIHEVDLGDLGSFLAISTTTPSGDTVVTAVSTAPADDPLRSYVAVEVALIVLAVLLAAAAATVLVRRALRPLERVAGAALRVSELQLDRGEVEQIHGVDPQDTDERTEVGTVGAALNRMLGHVESSLAARHESETQVRQFVADASHELRTPLASIRGYAELVRRSPDDVPVDTLHALDRIESEALRMGALVEDLLLLARLDAGRPLEREEVDLTLLAVDALADAHAASHDHVWELDLLSAESPESPESPGSTDSADDDAPAPDVVVRGDEARLRQVFVNLLSNARVHTPPGTRVVLGLRAEPGTVVVSVTDDGPGIAPALLPSLFQRFSRGDSARNRVGGSTGLGLAIAQAIVQEHGGTLTAHSPAQPLGGGPGTGPRGTGEAHRGATFEVRLPRIG</sequence>
<keyword evidence="5" id="KW-0808">Transferase</keyword>
<dbReference type="SUPFAM" id="SSF47384">
    <property type="entry name" value="Homodimeric domain of signal transducing histidine kinase"/>
    <property type="match status" value="1"/>
</dbReference>
<feature type="region of interest" description="Disordered" evidence="11">
    <location>
        <begin position="494"/>
        <end position="531"/>
    </location>
</feature>
<dbReference type="Proteomes" id="UP000561011">
    <property type="component" value="Unassembled WGS sequence"/>
</dbReference>
<dbReference type="PANTHER" id="PTHR45436:SF5">
    <property type="entry name" value="SENSOR HISTIDINE KINASE TRCS"/>
    <property type="match status" value="1"/>
</dbReference>
<evidence type="ECO:0000256" key="7">
    <source>
        <dbReference type="ARBA" id="ARBA00022777"/>
    </source>
</evidence>